<proteinExistence type="predicted"/>
<protein>
    <submittedName>
        <fullName evidence="2">DUF6124 family protein</fullName>
    </submittedName>
</protein>
<sequence length="121" mass="13252">MFKPTPNPPEADQASSQTKSKTKKHDEATNRVLDYYLLPKPEKSEDASQPGQLFIVAKTADNECLLANLTEILASADAMVSDLAFDLEGPRRHVALGIQQLIELSSLLAVRALDNFDLGSR</sequence>
<organism evidence="2 3">
    <name type="scientific">Pseudomonas citrulli</name>
    <dbReference type="NCBI Taxonomy" id="3064347"/>
    <lineage>
        <taxon>Bacteria</taxon>
        <taxon>Pseudomonadati</taxon>
        <taxon>Pseudomonadota</taxon>
        <taxon>Gammaproteobacteria</taxon>
        <taxon>Pseudomonadales</taxon>
        <taxon>Pseudomonadaceae</taxon>
        <taxon>Pseudomonas</taxon>
    </lineage>
</organism>
<keyword evidence="3" id="KW-1185">Reference proteome</keyword>
<evidence type="ECO:0000313" key="2">
    <source>
        <dbReference type="EMBL" id="MDO7896612.1"/>
    </source>
</evidence>
<feature type="region of interest" description="Disordered" evidence="1">
    <location>
        <begin position="1"/>
        <end position="27"/>
    </location>
</feature>
<dbReference type="Pfam" id="PF19619">
    <property type="entry name" value="DUF6124"/>
    <property type="match status" value="1"/>
</dbReference>
<evidence type="ECO:0000256" key="1">
    <source>
        <dbReference type="SAM" id="MobiDB-lite"/>
    </source>
</evidence>
<dbReference type="Proteomes" id="UP001228019">
    <property type="component" value="Unassembled WGS sequence"/>
</dbReference>
<gene>
    <name evidence="2" type="ORF">Q6A48_06870</name>
</gene>
<name>A0ABT9BVT0_9PSED</name>
<dbReference type="EMBL" id="JAUQOP010000006">
    <property type="protein sequence ID" value="MDO7896612.1"/>
    <property type="molecule type" value="Genomic_DNA"/>
</dbReference>
<reference evidence="2 3" key="1">
    <citation type="submission" date="2023-07" db="EMBL/GenBank/DDBJ databases">
        <title>Identification of four novel Pseudomonas species associated with bacterial leaf spot of cucurbits.</title>
        <authorList>
            <person name="Fullem K.R."/>
        </authorList>
    </citation>
    <scope>NUCLEOTIDE SEQUENCE [LARGE SCALE GENOMIC DNA]</scope>
    <source>
        <strain evidence="2 3">K18</strain>
    </source>
</reference>
<dbReference type="RefSeq" id="WP_304552873.1">
    <property type="nucleotide sequence ID" value="NZ_JAUQOP010000006.1"/>
</dbReference>
<accession>A0ABT9BVT0</accession>
<evidence type="ECO:0000313" key="3">
    <source>
        <dbReference type="Proteomes" id="UP001228019"/>
    </source>
</evidence>
<comment type="caution">
    <text evidence="2">The sequence shown here is derived from an EMBL/GenBank/DDBJ whole genome shotgun (WGS) entry which is preliminary data.</text>
</comment>